<evidence type="ECO:0000313" key="2">
    <source>
        <dbReference type="Proteomes" id="UP000054937"/>
    </source>
</evidence>
<sequence length="148" mass="16865">MSTSYMLLVCRTNLNSSGLQFPSNDEVCTQNNRSSQNSGFLQFDLQTDENTKQNKLQQQLELTDISKSKIEGLNNIDKQLKKLDKNLKKYQNPNNEIYLKLNDVLNSLQTVQNLTTFTDQEIISSNVLTPTLNSQSQNSDWQVKIGTD</sequence>
<reference evidence="1 2" key="1">
    <citation type="journal article" date="2015" name="Sci. Rep.">
        <title>Genome of the facultative scuticociliatosis pathogen Pseudocohnilembus persalinus provides insight into its virulence through horizontal gene transfer.</title>
        <authorList>
            <person name="Xiong J."/>
            <person name="Wang G."/>
            <person name="Cheng J."/>
            <person name="Tian M."/>
            <person name="Pan X."/>
            <person name="Warren A."/>
            <person name="Jiang C."/>
            <person name="Yuan D."/>
            <person name="Miao W."/>
        </authorList>
    </citation>
    <scope>NUCLEOTIDE SEQUENCE [LARGE SCALE GENOMIC DNA]</scope>
    <source>
        <strain evidence="1">36N120E</strain>
    </source>
</reference>
<name>A0A0V0QTF4_PSEPJ</name>
<protein>
    <submittedName>
        <fullName evidence="1">Uncharacterized protein</fullName>
    </submittedName>
</protein>
<proteinExistence type="predicted"/>
<organism evidence="1 2">
    <name type="scientific">Pseudocohnilembus persalinus</name>
    <name type="common">Ciliate</name>
    <dbReference type="NCBI Taxonomy" id="266149"/>
    <lineage>
        <taxon>Eukaryota</taxon>
        <taxon>Sar</taxon>
        <taxon>Alveolata</taxon>
        <taxon>Ciliophora</taxon>
        <taxon>Intramacronucleata</taxon>
        <taxon>Oligohymenophorea</taxon>
        <taxon>Scuticociliatia</taxon>
        <taxon>Philasterida</taxon>
        <taxon>Pseudocohnilembidae</taxon>
        <taxon>Pseudocohnilembus</taxon>
    </lineage>
</organism>
<gene>
    <name evidence="1" type="ORF">PPERSA_09752</name>
</gene>
<evidence type="ECO:0000313" key="1">
    <source>
        <dbReference type="EMBL" id="KRX05612.1"/>
    </source>
</evidence>
<dbReference type="AlphaFoldDB" id="A0A0V0QTF4"/>
<accession>A0A0V0QTF4</accession>
<comment type="caution">
    <text evidence="1">The sequence shown here is derived from an EMBL/GenBank/DDBJ whole genome shotgun (WGS) entry which is preliminary data.</text>
</comment>
<dbReference type="EMBL" id="LDAU01000105">
    <property type="protein sequence ID" value="KRX05612.1"/>
    <property type="molecule type" value="Genomic_DNA"/>
</dbReference>
<keyword evidence="2" id="KW-1185">Reference proteome</keyword>
<dbReference type="Proteomes" id="UP000054937">
    <property type="component" value="Unassembled WGS sequence"/>
</dbReference>
<dbReference type="InParanoid" id="A0A0V0QTF4"/>